<dbReference type="NCBIfam" id="NF004320">
    <property type="entry name" value="PRK05715.1-2"/>
    <property type="match status" value="1"/>
</dbReference>
<dbReference type="FunFam" id="1.10.287.3510:FF:000001">
    <property type="entry name" value="NADH-quinone oxidoreductase subunit K"/>
    <property type="match status" value="1"/>
</dbReference>
<dbReference type="HAMAP" id="MF_01456">
    <property type="entry name" value="NDH1_NuoK"/>
    <property type="match status" value="1"/>
</dbReference>
<dbReference type="Pfam" id="PF00420">
    <property type="entry name" value="Oxidored_q2"/>
    <property type="match status" value="1"/>
</dbReference>
<feature type="transmembrane region" description="Helical" evidence="9">
    <location>
        <begin position="59"/>
        <end position="82"/>
    </location>
</feature>
<reference evidence="10" key="1">
    <citation type="submission" date="2018-05" db="EMBL/GenBank/DDBJ databases">
        <authorList>
            <person name="Lanie J.A."/>
            <person name="Ng W.-L."/>
            <person name="Kazmierczak K.M."/>
            <person name="Andrzejewski T.M."/>
            <person name="Davidsen T.M."/>
            <person name="Wayne K.J."/>
            <person name="Tettelin H."/>
            <person name="Glass J.I."/>
            <person name="Rusch D."/>
            <person name="Podicherti R."/>
            <person name="Tsui H.-C.T."/>
            <person name="Winkler M.E."/>
        </authorList>
    </citation>
    <scope>NUCLEOTIDE SEQUENCE</scope>
</reference>
<dbReference type="InterPro" id="IPR001133">
    <property type="entry name" value="NADH_UbQ_OxRdtase_chain4L/K"/>
</dbReference>
<evidence type="ECO:0000256" key="9">
    <source>
        <dbReference type="SAM" id="Phobius"/>
    </source>
</evidence>
<dbReference type="EMBL" id="UINC01130320">
    <property type="protein sequence ID" value="SVD11319.1"/>
    <property type="molecule type" value="Genomic_DNA"/>
</dbReference>
<evidence type="ECO:0000256" key="4">
    <source>
        <dbReference type="ARBA" id="ARBA00022692"/>
    </source>
</evidence>
<dbReference type="GO" id="GO:0016651">
    <property type="term" value="F:oxidoreductase activity, acting on NAD(P)H"/>
    <property type="evidence" value="ECO:0007669"/>
    <property type="project" value="InterPro"/>
</dbReference>
<evidence type="ECO:0008006" key="11">
    <source>
        <dbReference type="Google" id="ProtNLM"/>
    </source>
</evidence>
<comment type="similarity">
    <text evidence="2">Belongs to the complex I subunit 4L family.</text>
</comment>
<comment type="subcellular location">
    <subcellularLocation>
        <location evidence="1">Membrane</location>
        <topology evidence="1">Multi-pass membrane protein</topology>
    </subcellularLocation>
</comment>
<dbReference type="AlphaFoldDB" id="A0A382SN55"/>
<evidence type="ECO:0000256" key="2">
    <source>
        <dbReference type="ARBA" id="ARBA00010519"/>
    </source>
</evidence>
<keyword evidence="4 9" id="KW-0812">Transmembrane</keyword>
<keyword evidence="6 9" id="KW-1133">Transmembrane helix</keyword>
<keyword evidence="8 9" id="KW-0472">Membrane</keyword>
<sequence>MLPAQVLVLSAIIFVLGTLGVIVRKNAIIMFLCVELQLNAVNLAFVALSRSAGIEGQLYVFFVMTVAAAEAAVGLAIIISIFRH</sequence>
<evidence type="ECO:0000313" key="10">
    <source>
        <dbReference type="EMBL" id="SVD11319.1"/>
    </source>
</evidence>
<gene>
    <name evidence="10" type="ORF">METZ01_LOCUS364173</name>
</gene>
<dbReference type="InterPro" id="IPR039428">
    <property type="entry name" value="NUOK/Mnh_C1-like"/>
</dbReference>
<evidence type="ECO:0000256" key="1">
    <source>
        <dbReference type="ARBA" id="ARBA00004141"/>
    </source>
</evidence>
<evidence type="ECO:0000256" key="7">
    <source>
        <dbReference type="ARBA" id="ARBA00023027"/>
    </source>
</evidence>
<evidence type="ECO:0000256" key="8">
    <source>
        <dbReference type="ARBA" id="ARBA00023136"/>
    </source>
</evidence>
<dbReference type="PANTHER" id="PTHR11434">
    <property type="entry name" value="NADH-UBIQUINONE OXIDOREDUCTASE SUBUNIT ND4L"/>
    <property type="match status" value="1"/>
</dbReference>
<organism evidence="10">
    <name type="scientific">marine metagenome</name>
    <dbReference type="NCBI Taxonomy" id="408172"/>
    <lineage>
        <taxon>unclassified sequences</taxon>
        <taxon>metagenomes</taxon>
        <taxon>ecological metagenomes</taxon>
    </lineage>
</organism>
<keyword evidence="5" id="KW-1278">Translocase</keyword>
<accession>A0A382SN55</accession>
<dbReference type="Gene3D" id="1.10.287.3510">
    <property type="match status" value="1"/>
</dbReference>
<evidence type="ECO:0000256" key="5">
    <source>
        <dbReference type="ARBA" id="ARBA00022967"/>
    </source>
</evidence>
<keyword evidence="7" id="KW-0520">NAD</keyword>
<proteinExistence type="inferred from homology"/>
<feature type="transmembrane region" description="Helical" evidence="9">
    <location>
        <begin position="28"/>
        <end position="47"/>
    </location>
</feature>
<name>A0A382SN55_9ZZZZ</name>
<dbReference type="PANTHER" id="PTHR11434:SF21">
    <property type="entry name" value="NADH DEHYDROGENASE SUBUNIT 4L-RELATED"/>
    <property type="match status" value="1"/>
</dbReference>
<dbReference type="GO" id="GO:0042773">
    <property type="term" value="P:ATP synthesis coupled electron transport"/>
    <property type="evidence" value="ECO:0007669"/>
    <property type="project" value="InterPro"/>
</dbReference>
<evidence type="ECO:0000256" key="3">
    <source>
        <dbReference type="ARBA" id="ARBA00022448"/>
    </source>
</evidence>
<feature type="non-terminal residue" evidence="10">
    <location>
        <position position="84"/>
    </location>
</feature>
<evidence type="ECO:0000256" key="6">
    <source>
        <dbReference type="ARBA" id="ARBA00022989"/>
    </source>
</evidence>
<feature type="transmembrane region" description="Helical" evidence="9">
    <location>
        <begin position="6"/>
        <end position="23"/>
    </location>
</feature>
<protein>
    <recommendedName>
        <fullName evidence="11">NADH:quinone oxidoreductase/Mrp antiporter membrane subunit domain-containing protein</fullName>
    </recommendedName>
</protein>
<keyword evidence="3" id="KW-0813">Transport</keyword>
<dbReference type="GO" id="GO:0030964">
    <property type="term" value="C:NADH dehydrogenase complex"/>
    <property type="evidence" value="ECO:0007669"/>
    <property type="project" value="TreeGrafter"/>
</dbReference>